<dbReference type="EMBL" id="ML987193">
    <property type="protein sequence ID" value="KAF2251361.1"/>
    <property type="molecule type" value="Genomic_DNA"/>
</dbReference>
<dbReference type="Proteomes" id="UP000800094">
    <property type="component" value="Unassembled WGS sequence"/>
</dbReference>
<dbReference type="PANTHER" id="PTHR47843">
    <property type="entry name" value="BTB DOMAIN-CONTAINING PROTEIN-RELATED"/>
    <property type="match status" value="1"/>
</dbReference>
<dbReference type="AlphaFoldDB" id="A0A6A6ILQ6"/>
<dbReference type="SUPFAM" id="SSF54695">
    <property type="entry name" value="POZ domain"/>
    <property type="match status" value="1"/>
</dbReference>
<dbReference type="PANTHER" id="PTHR47843:SF5">
    <property type="entry name" value="BTB_POZ DOMAIN PROTEIN"/>
    <property type="match status" value="1"/>
</dbReference>
<evidence type="ECO:0000313" key="2">
    <source>
        <dbReference type="EMBL" id="KAF2251361.1"/>
    </source>
</evidence>
<accession>A0A6A6ILQ6</accession>
<dbReference type="GeneID" id="54586480"/>
<name>A0A6A6ILQ6_9PLEO</name>
<organism evidence="2 3">
    <name type="scientific">Trematosphaeria pertusa</name>
    <dbReference type="NCBI Taxonomy" id="390896"/>
    <lineage>
        <taxon>Eukaryota</taxon>
        <taxon>Fungi</taxon>
        <taxon>Dikarya</taxon>
        <taxon>Ascomycota</taxon>
        <taxon>Pezizomycotina</taxon>
        <taxon>Dothideomycetes</taxon>
        <taxon>Pleosporomycetidae</taxon>
        <taxon>Pleosporales</taxon>
        <taxon>Massarineae</taxon>
        <taxon>Trematosphaeriaceae</taxon>
        <taxon>Trematosphaeria</taxon>
    </lineage>
</organism>
<sequence>MSTTTQQDVLMEAIKKLYLSEKHSDFKIKCGDDVYPVHKAIICPRSDFFDRAARFGKEATEGQVDLVEDEPEIVKLMIQYFYELDYRIPGLPDEPPLSVRFQSEHPINGADLDWRRSFATGLANLNEEAMAAAVKVTHKHTHGVALSGRTHVLNPYTCGHRSGFGKELRNIIDNEASTRGTPWKPIAARNAPIVHAKMYAIAEQYQIEGLKELAVDKFIAASEDHFTNEGFYDAIDIVYTTTVGEDLRLRDVVAKYICDDIEVYGLHSRAEEKLQSVPDLAFRVMKMHFGPKGCGVEGRS</sequence>
<dbReference type="Gene3D" id="3.30.710.10">
    <property type="entry name" value="Potassium Channel Kv1.1, Chain A"/>
    <property type="match status" value="1"/>
</dbReference>
<reference evidence="2" key="1">
    <citation type="journal article" date="2020" name="Stud. Mycol.">
        <title>101 Dothideomycetes genomes: a test case for predicting lifestyles and emergence of pathogens.</title>
        <authorList>
            <person name="Haridas S."/>
            <person name="Albert R."/>
            <person name="Binder M."/>
            <person name="Bloem J."/>
            <person name="Labutti K."/>
            <person name="Salamov A."/>
            <person name="Andreopoulos B."/>
            <person name="Baker S."/>
            <person name="Barry K."/>
            <person name="Bills G."/>
            <person name="Bluhm B."/>
            <person name="Cannon C."/>
            <person name="Castanera R."/>
            <person name="Culley D."/>
            <person name="Daum C."/>
            <person name="Ezra D."/>
            <person name="Gonzalez J."/>
            <person name="Henrissat B."/>
            <person name="Kuo A."/>
            <person name="Liang C."/>
            <person name="Lipzen A."/>
            <person name="Lutzoni F."/>
            <person name="Magnuson J."/>
            <person name="Mondo S."/>
            <person name="Nolan M."/>
            <person name="Ohm R."/>
            <person name="Pangilinan J."/>
            <person name="Park H.-J."/>
            <person name="Ramirez L."/>
            <person name="Alfaro M."/>
            <person name="Sun H."/>
            <person name="Tritt A."/>
            <person name="Yoshinaga Y."/>
            <person name="Zwiers L.-H."/>
            <person name="Turgeon B."/>
            <person name="Goodwin S."/>
            <person name="Spatafora J."/>
            <person name="Crous P."/>
            <person name="Grigoriev I."/>
        </authorList>
    </citation>
    <scope>NUCLEOTIDE SEQUENCE</scope>
    <source>
        <strain evidence="2">CBS 122368</strain>
    </source>
</reference>
<evidence type="ECO:0000259" key="1">
    <source>
        <dbReference type="PROSITE" id="PS50097"/>
    </source>
</evidence>
<proteinExistence type="predicted"/>
<dbReference type="CDD" id="cd18186">
    <property type="entry name" value="BTB_POZ_ZBTB_KLHL-like"/>
    <property type="match status" value="1"/>
</dbReference>
<evidence type="ECO:0000313" key="3">
    <source>
        <dbReference type="Proteomes" id="UP000800094"/>
    </source>
</evidence>
<protein>
    <recommendedName>
        <fullName evidence="1">BTB domain-containing protein</fullName>
    </recommendedName>
</protein>
<dbReference type="PROSITE" id="PS50097">
    <property type="entry name" value="BTB"/>
    <property type="match status" value="1"/>
</dbReference>
<keyword evidence="3" id="KW-1185">Reference proteome</keyword>
<gene>
    <name evidence="2" type="ORF">BU26DRAFT_563303</name>
</gene>
<dbReference type="InterPro" id="IPR011333">
    <property type="entry name" value="SKP1/BTB/POZ_sf"/>
</dbReference>
<dbReference type="InterPro" id="IPR000210">
    <property type="entry name" value="BTB/POZ_dom"/>
</dbReference>
<dbReference type="RefSeq" id="XP_033686365.1">
    <property type="nucleotide sequence ID" value="XM_033833150.1"/>
</dbReference>
<feature type="domain" description="BTB" evidence="1">
    <location>
        <begin position="24"/>
        <end position="90"/>
    </location>
</feature>
<dbReference type="OrthoDB" id="6359816at2759"/>
<dbReference type="Pfam" id="PF00651">
    <property type="entry name" value="BTB"/>
    <property type="match status" value="1"/>
</dbReference>